<reference evidence="1" key="1">
    <citation type="submission" date="2023-07" db="EMBL/GenBank/DDBJ databases">
        <title>Genome content predicts the carbon catabolic preferences of heterotrophic bacteria.</title>
        <authorList>
            <person name="Gralka M."/>
        </authorList>
    </citation>
    <scope>NUCLEOTIDE SEQUENCE</scope>
    <source>
        <strain evidence="1">G2M05</strain>
    </source>
</reference>
<name>A0AAW7YE35_9GAMM</name>
<gene>
    <name evidence="1" type="ORF">Q4568_23740</name>
</gene>
<accession>A0AAW7YE35</accession>
<dbReference type="InterPro" id="IPR011335">
    <property type="entry name" value="Restrct_endonuc-II-like"/>
</dbReference>
<evidence type="ECO:0000313" key="2">
    <source>
        <dbReference type="Proteomes" id="UP001170624"/>
    </source>
</evidence>
<sequence>TLGGFGLKCIWFSKLSVGAPYAKALYLIEVFMSNLVDSVLPIPISSASFENIVVDYCKLKYRREVVKYGRSGQVQHGVDIFLNLTQYEHIAIQCKNYQNGLLFKTIIDEIEKTASYPTKIDTYIIATSAPRDKKLQDEISKYNKGCNKRFCVELIYWDDITSLIVNDEFIFKKHFPELFNLTNTDMNNKKEDVKAIERILSCVELDMFDSYISAAPDYVSSKFMSSVDVFENEIRSPAFLLHNKNIQQKIGEFFVLWEHIHYGMNGLNGYNCFFYQNAGDCYRFDHQNAKDGNYQEFKDVFQDLHNKCYEMVDLIHKEYPSINIRNLSDQARKTYDWIY</sequence>
<dbReference type="EMBL" id="JAUOPU010000081">
    <property type="protein sequence ID" value="MDO6545548.1"/>
    <property type="molecule type" value="Genomic_DNA"/>
</dbReference>
<dbReference type="AlphaFoldDB" id="A0AAW7YE35"/>
<protein>
    <recommendedName>
        <fullName evidence="3">Restriction endonuclease type IV Mrr domain-containing protein</fullName>
    </recommendedName>
</protein>
<dbReference type="SUPFAM" id="SSF52980">
    <property type="entry name" value="Restriction endonuclease-like"/>
    <property type="match status" value="1"/>
</dbReference>
<organism evidence="1 2">
    <name type="scientific">Photobacterium sanguinicancri</name>
    <dbReference type="NCBI Taxonomy" id="875932"/>
    <lineage>
        <taxon>Bacteria</taxon>
        <taxon>Pseudomonadati</taxon>
        <taxon>Pseudomonadota</taxon>
        <taxon>Gammaproteobacteria</taxon>
        <taxon>Vibrionales</taxon>
        <taxon>Vibrionaceae</taxon>
        <taxon>Photobacterium</taxon>
    </lineage>
</organism>
<comment type="caution">
    <text evidence="1">The sequence shown here is derived from an EMBL/GenBank/DDBJ whole genome shotgun (WGS) entry which is preliminary data.</text>
</comment>
<dbReference type="Proteomes" id="UP001170624">
    <property type="component" value="Unassembled WGS sequence"/>
</dbReference>
<evidence type="ECO:0008006" key="3">
    <source>
        <dbReference type="Google" id="ProtNLM"/>
    </source>
</evidence>
<proteinExistence type="predicted"/>
<feature type="non-terminal residue" evidence="1">
    <location>
        <position position="1"/>
    </location>
</feature>
<evidence type="ECO:0000313" key="1">
    <source>
        <dbReference type="EMBL" id="MDO6545548.1"/>
    </source>
</evidence>